<dbReference type="EMBL" id="CP009286">
    <property type="protein sequence ID" value="AIQ62675.1"/>
    <property type="molecule type" value="Genomic_DNA"/>
</dbReference>
<keyword evidence="8" id="KW-1185">Reference proteome</keyword>
<feature type="transmembrane region" description="Helical" evidence="5">
    <location>
        <begin position="109"/>
        <end position="127"/>
    </location>
</feature>
<feature type="transmembrane region" description="Helical" evidence="5">
    <location>
        <begin position="35"/>
        <end position="52"/>
    </location>
</feature>
<feature type="transmembrane region" description="Helical" evidence="5">
    <location>
        <begin position="204"/>
        <end position="223"/>
    </location>
</feature>
<dbReference type="AlphaFoldDB" id="A0A089LRE4"/>
<feature type="transmembrane region" description="Helical" evidence="5">
    <location>
        <begin position="59"/>
        <end position="76"/>
    </location>
</feature>
<proteinExistence type="predicted"/>
<dbReference type="HOGENOM" id="CLU_626774_0_0_9"/>
<reference evidence="7 8" key="1">
    <citation type="submission" date="2014-08" db="EMBL/GenBank/DDBJ databases">
        <title>Comparative genomics of the Paenibacillus odorifer group.</title>
        <authorList>
            <person name="den Bakker H.C."/>
            <person name="Tsai Y.-C."/>
            <person name="Martin N."/>
            <person name="Korlach J."/>
            <person name="Wiedmann M."/>
        </authorList>
    </citation>
    <scope>NUCLEOTIDE SEQUENCE [LARGE SCALE GENOMIC DNA]</scope>
    <source>
        <strain evidence="7 8">DSM 14472</strain>
    </source>
</reference>
<keyword evidence="2 5" id="KW-0812">Transmembrane</keyword>
<feature type="transmembrane region" description="Helical" evidence="5">
    <location>
        <begin position="165"/>
        <end position="184"/>
    </location>
</feature>
<evidence type="ECO:0000259" key="6">
    <source>
        <dbReference type="Pfam" id="PF04932"/>
    </source>
</evidence>
<dbReference type="PANTHER" id="PTHR37422">
    <property type="entry name" value="TEICHURONIC ACID BIOSYNTHESIS PROTEIN TUAE"/>
    <property type="match status" value="1"/>
</dbReference>
<gene>
    <name evidence="7" type="ORF">PSTEL_05750</name>
</gene>
<protein>
    <submittedName>
        <fullName evidence="7">Polysaccharide polymerase</fullName>
    </submittedName>
</protein>
<evidence type="ECO:0000256" key="5">
    <source>
        <dbReference type="SAM" id="Phobius"/>
    </source>
</evidence>
<dbReference type="STRING" id="169760.PSTEL_05750"/>
<evidence type="ECO:0000313" key="8">
    <source>
        <dbReference type="Proteomes" id="UP000029507"/>
    </source>
</evidence>
<evidence type="ECO:0000256" key="1">
    <source>
        <dbReference type="ARBA" id="ARBA00004141"/>
    </source>
</evidence>
<comment type="subcellular location">
    <subcellularLocation>
        <location evidence="1">Membrane</location>
        <topology evidence="1">Multi-pass membrane protein</topology>
    </subcellularLocation>
</comment>
<accession>A0A089LRE4</accession>
<dbReference type="OrthoDB" id="2656099at2"/>
<dbReference type="KEGG" id="pste:PSTEL_05750"/>
<evidence type="ECO:0000313" key="7">
    <source>
        <dbReference type="EMBL" id="AIQ62675.1"/>
    </source>
</evidence>
<feature type="transmembrane region" description="Helical" evidence="5">
    <location>
        <begin position="400"/>
        <end position="423"/>
    </location>
</feature>
<sequence length="448" mass="50055">MISGHRASKLYALPYGMLFLLSALFLGMAAIYMPALAVLAVGLLLFVVVSLTRPDTISYFVILTTAVSINFLYYGSPFGIEILSLYKLGMLILLIPCILVNGLRFKLSYPLWALVAMTFMTFSFSIWEPQMTAQIAVKAFIGLSLPFVFLLINWKKEVAQRHIRLICLLPSLSLLIGVLLQVAHLHSMVNVEFTGAIRLQGANIPPHLAMLAFIGTAIPFIELRRGTGNVKFYYTVLGINFLTLVATGTRGPLLALVPMLLYYFFDIFRRYLKGKTRYIIPILCSIAVIAGGVYSQWDNFEKRSFERQTGEGIDLSGRSEAWAFFLEKASGSPVAGRGIGAVTVANDGTLYEGFVVPHNEYIRFYYDGGYVGSVLLWAALLAVFLLVAKALTPPVRKYYLLFLLGFLIYSFSDNTLSTVQFIIPFCWYLNCLYRASQPTDSPQKEVIR</sequence>
<keyword evidence="4 5" id="KW-0472">Membrane</keyword>
<feature type="transmembrane region" description="Helical" evidence="5">
    <location>
        <begin position="82"/>
        <end position="102"/>
    </location>
</feature>
<evidence type="ECO:0000256" key="4">
    <source>
        <dbReference type="ARBA" id="ARBA00023136"/>
    </source>
</evidence>
<dbReference type="Pfam" id="PF04932">
    <property type="entry name" value="Wzy_C"/>
    <property type="match status" value="1"/>
</dbReference>
<name>A0A089LRE4_9BACL</name>
<feature type="transmembrane region" description="Helical" evidence="5">
    <location>
        <begin position="133"/>
        <end position="153"/>
    </location>
</feature>
<dbReference type="InterPro" id="IPR007016">
    <property type="entry name" value="O-antigen_ligase-rel_domated"/>
</dbReference>
<evidence type="ECO:0000256" key="2">
    <source>
        <dbReference type="ARBA" id="ARBA00022692"/>
    </source>
</evidence>
<feature type="transmembrane region" description="Helical" evidence="5">
    <location>
        <begin position="278"/>
        <end position="297"/>
    </location>
</feature>
<feature type="transmembrane region" description="Helical" evidence="5">
    <location>
        <begin position="369"/>
        <end position="388"/>
    </location>
</feature>
<dbReference type="GO" id="GO:0016020">
    <property type="term" value="C:membrane"/>
    <property type="evidence" value="ECO:0007669"/>
    <property type="project" value="UniProtKB-SubCell"/>
</dbReference>
<dbReference type="Proteomes" id="UP000029507">
    <property type="component" value="Chromosome"/>
</dbReference>
<organism evidence="7 8">
    <name type="scientific">Paenibacillus stellifer</name>
    <dbReference type="NCBI Taxonomy" id="169760"/>
    <lineage>
        <taxon>Bacteria</taxon>
        <taxon>Bacillati</taxon>
        <taxon>Bacillota</taxon>
        <taxon>Bacilli</taxon>
        <taxon>Bacillales</taxon>
        <taxon>Paenibacillaceae</taxon>
        <taxon>Paenibacillus</taxon>
    </lineage>
</organism>
<feature type="domain" description="O-antigen ligase-related" evidence="6">
    <location>
        <begin position="238"/>
        <end position="376"/>
    </location>
</feature>
<evidence type="ECO:0000256" key="3">
    <source>
        <dbReference type="ARBA" id="ARBA00022989"/>
    </source>
</evidence>
<feature type="transmembrane region" description="Helical" evidence="5">
    <location>
        <begin position="12"/>
        <end position="29"/>
    </location>
</feature>
<dbReference type="InterPro" id="IPR051533">
    <property type="entry name" value="WaaL-like"/>
</dbReference>
<dbReference type="PANTHER" id="PTHR37422:SF13">
    <property type="entry name" value="LIPOPOLYSACCHARIDE BIOSYNTHESIS PROTEIN PA4999-RELATED"/>
    <property type="match status" value="1"/>
</dbReference>
<feature type="transmembrane region" description="Helical" evidence="5">
    <location>
        <begin position="230"/>
        <end position="247"/>
    </location>
</feature>
<keyword evidence="3 5" id="KW-1133">Transmembrane helix</keyword>